<comment type="similarity">
    <text evidence="1 5">Belongs to the CoaE family.</text>
</comment>
<reference evidence="7 8" key="1">
    <citation type="submission" date="2023-11" db="EMBL/GenBank/DDBJ databases">
        <title>Peredibacter starrii A3.12.</title>
        <authorList>
            <person name="Mitchell R.J."/>
        </authorList>
    </citation>
    <scope>NUCLEOTIDE SEQUENCE [LARGE SCALE GENOMIC DNA]</scope>
    <source>
        <strain evidence="7 8">A3.12</strain>
    </source>
</reference>
<comment type="subcellular location">
    <subcellularLocation>
        <location evidence="5">Cytoplasm</location>
    </subcellularLocation>
</comment>
<sequence>MKLKSKFIKLNEAQRLYGLDKPIIGLTGGIATGKSTVTKLLEAQGLVVLDADRLVKSIYQTQEAKDFIKTNFPETWVNSEINFQKLRELFFHNPKTKEAVEGFIYARLPQAFANAAAQNTKQPFYIYDVPLLFEKGLDQKMDLSVLVYAPRKIQRARLMDRDGHIEEMAEKILTHQLDIEDKKLKANFVIDNSAGMEELAAEVKQFLLQVFE</sequence>
<organism evidence="7 8">
    <name type="scientific">Peredibacter starrii</name>
    <dbReference type="NCBI Taxonomy" id="28202"/>
    <lineage>
        <taxon>Bacteria</taxon>
        <taxon>Pseudomonadati</taxon>
        <taxon>Bdellovibrionota</taxon>
        <taxon>Bacteriovoracia</taxon>
        <taxon>Bacteriovoracales</taxon>
        <taxon>Bacteriovoracaceae</taxon>
        <taxon>Peredibacter</taxon>
    </lineage>
</organism>
<dbReference type="EMBL" id="CP139487">
    <property type="protein sequence ID" value="WPU64690.1"/>
    <property type="molecule type" value="Genomic_DNA"/>
</dbReference>
<feature type="binding site" evidence="5">
    <location>
        <begin position="31"/>
        <end position="36"/>
    </location>
    <ligand>
        <name>ATP</name>
        <dbReference type="ChEBI" id="CHEBI:30616"/>
    </ligand>
</feature>
<evidence type="ECO:0000313" key="7">
    <source>
        <dbReference type="EMBL" id="WPU64690.1"/>
    </source>
</evidence>
<comment type="function">
    <text evidence="5">Catalyzes the phosphorylation of the 3'-hydroxyl group of dephosphocoenzyme A to form coenzyme A.</text>
</comment>
<evidence type="ECO:0000256" key="2">
    <source>
        <dbReference type="ARBA" id="ARBA00022741"/>
    </source>
</evidence>
<dbReference type="CDD" id="cd02022">
    <property type="entry name" value="DPCK"/>
    <property type="match status" value="1"/>
</dbReference>
<dbReference type="PANTHER" id="PTHR10695">
    <property type="entry name" value="DEPHOSPHO-COA KINASE-RELATED"/>
    <property type="match status" value="1"/>
</dbReference>
<dbReference type="PROSITE" id="PS51219">
    <property type="entry name" value="DPCK"/>
    <property type="match status" value="1"/>
</dbReference>
<dbReference type="GO" id="GO:0005524">
    <property type="term" value="F:ATP binding"/>
    <property type="evidence" value="ECO:0007669"/>
    <property type="project" value="UniProtKB-UniRule"/>
</dbReference>
<evidence type="ECO:0000313" key="8">
    <source>
        <dbReference type="Proteomes" id="UP001324634"/>
    </source>
</evidence>
<dbReference type="EC" id="2.7.1.24" evidence="5 6"/>
<evidence type="ECO:0000256" key="6">
    <source>
        <dbReference type="NCBIfam" id="TIGR00152"/>
    </source>
</evidence>
<accession>A0AAX4HN16</accession>
<dbReference type="HAMAP" id="MF_00376">
    <property type="entry name" value="Dephospho_CoA_kinase"/>
    <property type="match status" value="1"/>
</dbReference>
<dbReference type="RefSeq" id="WP_321393946.1">
    <property type="nucleotide sequence ID" value="NZ_CP139487.1"/>
</dbReference>
<dbReference type="AlphaFoldDB" id="A0AAX4HN16"/>
<keyword evidence="5 7" id="KW-0418">Kinase</keyword>
<dbReference type="Gene3D" id="3.40.50.300">
    <property type="entry name" value="P-loop containing nucleotide triphosphate hydrolases"/>
    <property type="match status" value="1"/>
</dbReference>
<keyword evidence="3 5" id="KW-0067">ATP-binding</keyword>
<evidence type="ECO:0000256" key="5">
    <source>
        <dbReference type="HAMAP-Rule" id="MF_00376"/>
    </source>
</evidence>
<comment type="catalytic activity">
    <reaction evidence="5">
        <text>3'-dephospho-CoA + ATP = ADP + CoA + H(+)</text>
        <dbReference type="Rhea" id="RHEA:18245"/>
        <dbReference type="ChEBI" id="CHEBI:15378"/>
        <dbReference type="ChEBI" id="CHEBI:30616"/>
        <dbReference type="ChEBI" id="CHEBI:57287"/>
        <dbReference type="ChEBI" id="CHEBI:57328"/>
        <dbReference type="ChEBI" id="CHEBI:456216"/>
        <dbReference type="EC" id="2.7.1.24"/>
    </reaction>
</comment>
<keyword evidence="5 7" id="KW-0808">Transferase</keyword>
<protein>
    <recommendedName>
        <fullName evidence="5 6">Dephospho-CoA kinase</fullName>
        <ecNumber evidence="5 6">2.7.1.24</ecNumber>
    </recommendedName>
    <alternativeName>
        <fullName evidence="5">Dephosphocoenzyme A kinase</fullName>
    </alternativeName>
</protein>
<dbReference type="InterPro" id="IPR001977">
    <property type="entry name" value="Depp_CoAkinase"/>
</dbReference>
<evidence type="ECO:0000256" key="4">
    <source>
        <dbReference type="ARBA" id="ARBA00022993"/>
    </source>
</evidence>
<dbReference type="GO" id="GO:0015937">
    <property type="term" value="P:coenzyme A biosynthetic process"/>
    <property type="evidence" value="ECO:0007669"/>
    <property type="project" value="UniProtKB-UniRule"/>
</dbReference>
<dbReference type="NCBIfam" id="TIGR00152">
    <property type="entry name" value="dephospho-CoA kinase"/>
    <property type="match status" value="1"/>
</dbReference>
<dbReference type="PANTHER" id="PTHR10695:SF46">
    <property type="entry name" value="BIFUNCTIONAL COENZYME A SYNTHASE-RELATED"/>
    <property type="match status" value="1"/>
</dbReference>
<keyword evidence="2 5" id="KW-0547">Nucleotide-binding</keyword>
<dbReference type="Pfam" id="PF01121">
    <property type="entry name" value="CoaE"/>
    <property type="match status" value="1"/>
</dbReference>
<proteinExistence type="inferred from homology"/>
<gene>
    <name evidence="5 7" type="primary">coaE</name>
    <name evidence="7" type="ORF">SOO65_18510</name>
</gene>
<dbReference type="Proteomes" id="UP001324634">
    <property type="component" value="Chromosome"/>
</dbReference>
<dbReference type="GO" id="GO:0004140">
    <property type="term" value="F:dephospho-CoA kinase activity"/>
    <property type="evidence" value="ECO:0007669"/>
    <property type="project" value="UniProtKB-UniRule"/>
</dbReference>
<evidence type="ECO:0000256" key="3">
    <source>
        <dbReference type="ARBA" id="ARBA00022840"/>
    </source>
</evidence>
<comment type="pathway">
    <text evidence="5">Cofactor biosynthesis; coenzyme A biosynthesis; CoA from (R)-pantothenate: step 5/5.</text>
</comment>
<dbReference type="SUPFAM" id="SSF52540">
    <property type="entry name" value="P-loop containing nucleoside triphosphate hydrolases"/>
    <property type="match status" value="1"/>
</dbReference>
<dbReference type="InterPro" id="IPR027417">
    <property type="entry name" value="P-loop_NTPase"/>
</dbReference>
<dbReference type="GO" id="GO:0005737">
    <property type="term" value="C:cytoplasm"/>
    <property type="evidence" value="ECO:0007669"/>
    <property type="project" value="UniProtKB-SubCell"/>
</dbReference>
<keyword evidence="5" id="KW-0963">Cytoplasm</keyword>
<evidence type="ECO:0000256" key="1">
    <source>
        <dbReference type="ARBA" id="ARBA00009018"/>
    </source>
</evidence>
<keyword evidence="8" id="KW-1185">Reference proteome</keyword>
<dbReference type="KEGG" id="psti:SOO65_18510"/>
<keyword evidence="4 5" id="KW-0173">Coenzyme A biosynthesis</keyword>
<name>A0AAX4HN16_9BACT</name>